<protein>
    <recommendedName>
        <fullName evidence="3">4'-phosphopantetheinyl transferase domain-containing protein</fullName>
    </recommendedName>
</protein>
<name>A0AAN7UM40_9PEZI</name>
<dbReference type="GO" id="GO:0000287">
    <property type="term" value="F:magnesium ion binding"/>
    <property type="evidence" value="ECO:0007669"/>
    <property type="project" value="InterPro"/>
</dbReference>
<gene>
    <name evidence="1" type="ORF">RRF57_011022</name>
</gene>
<reference evidence="1 2" key="1">
    <citation type="submission" date="2023-10" db="EMBL/GenBank/DDBJ databases">
        <title>Draft genome sequence of Xylaria bambusicola isolate GMP-LS, the root and basal stem rot pathogen of sugarcane in Indonesia.</title>
        <authorList>
            <person name="Selvaraj P."/>
            <person name="Muralishankar V."/>
            <person name="Muruganantham S."/>
            <person name="Sp S."/>
            <person name="Haryani S."/>
            <person name="Lau K.J.X."/>
            <person name="Naqvi N.I."/>
        </authorList>
    </citation>
    <scope>NUCLEOTIDE SEQUENCE [LARGE SCALE GENOMIC DNA]</scope>
    <source>
        <strain evidence="1">GMP-LS</strain>
    </source>
</reference>
<evidence type="ECO:0008006" key="3">
    <source>
        <dbReference type="Google" id="ProtNLM"/>
    </source>
</evidence>
<organism evidence="1 2">
    <name type="scientific">Xylaria bambusicola</name>
    <dbReference type="NCBI Taxonomy" id="326684"/>
    <lineage>
        <taxon>Eukaryota</taxon>
        <taxon>Fungi</taxon>
        <taxon>Dikarya</taxon>
        <taxon>Ascomycota</taxon>
        <taxon>Pezizomycotina</taxon>
        <taxon>Sordariomycetes</taxon>
        <taxon>Xylariomycetidae</taxon>
        <taxon>Xylariales</taxon>
        <taxon>Xylariaceae</taxon>
        <taxon>Xylaria</taxon>
    </lineage>
</organism>
<dbReference type="InterPro" id="IPR037143">
    <property type="entry name" value="4-PPantetheinyl_Trfase_dom_sf"/>
</dbReference>
<keyword evidence="2" id="KW-1185">Reference proteome</keyword>
<dbReference type="Proteomes" id="UP001305414">
    <property type="component" value="Unassembled WGS sequence"/>
</dbReference>
<accession>A0AAN7UM40</accession>
<evidence type="ECO:0000313" key="2">
    <source>
        <dbReference type="Proteomes" id="UP001305414"/>
    </source>
</evidence>
<dbReference type="SUPFAM" id="SSF56214">
    <property type="entry name" value="4'-phosphopantetheinyl transferase"/>
    <property type="match status" value="1"/>
</dbReference>
<proteinExistence type="predicted"/>
<comment type="caution">
    <text evidence="1">The sequence shown here is derived from an EMBL/GenBank/DDBJ whole genome shotgun (WGS) entry which is preliminary data.</text>
</comment>
<dbReference type="Gene3D" id="3.90.470.20">
    <property type="entry name" value="4'-phosphopantetheinyl transferase domain"/>
    <property type="match status" value="1"/>
</dbReference>
<sequence>MPALILPRFAAKEAVIKAHPALRLTFQSIDILRDDSSFYPGKIETDMETDTTTEMGTETTNEMISVQASTKDSSPLWRKQEDRGGPLVAMISRGDEFPPLFASVSISHDTDYAAAVCLAI</sequence>
<dbReference type="EMBL" id="JAWHQM010000051">
    <property type="protein sequence ID" value="KAK5635310.1"/>
    <property type="molecule type" value="Genomic_DNA"/>
</dbReference>
<dbReference type="AlphaFoldDB" id="A0AAN7UM40"/>
<dbReference type="GO" id="GO:0008897">
    <property type="term" value="F:holo-[acyl-carrier-protein] synthase activity"/>
    <property type="evidence" value="ECO:0007669"/>
    <property type="project" value="InterPro"/>
</dbReference>
<evidence type="ECO:0000313" key="1">
    <source>
        <dbReference type="EMBL" id="KAK5635310.1"/>
    </source>
</evidence>